<feature type="domain" description="DUF6950" evidence="1">
    <location>
        <begin position="4"/>
        <end position="138"/>
    </location>
</feature>
<proteinExistence type="predicted"/>
<dbReference type="Pfam" id="PF22262">
    <property type="entry name" value="DUF6950"/>
    <property type="match status" value="1"/>
</dbReference>
<dbReference type="Proteomes" id="UP000326780">
    <property type="component" value="Chromosome"/>
</dbReference>
<evidence type="ECO:0000259" key="1">
    <source>
        <dbReference type="Pfam" id="PF22262"/>
    </source>
</evidence>
<reference evidence="2 3" key="1">
    <citation type="submission" date="2019-10" db="EMBL/GenBank/DDBJ databases">
        <title>Complete genome sequence of Variovorax paradoxus 5C-2.</title>
        <authorList>
            <person name="Gogoleva N.E."/>
            <person name="Balkin A.S."/>
        </authorList>
    </citation>
    <scope>NUCLEOTIDE SEQUENCE [LARGE SCALE GENOMIC DNA]</scope>
    <source>
        <strain evidence="2 3">5C-2</strain>
    </source>
</reference>
<sequence length="138" mass="14727">MSIDLDAFIDARRHTGFAYFRHDCASIAADWVLEQRGADPLEALRAPGGALAPQRLLTALRHVRASGGFEAAASALLGTPQPGRMAQRGDVVLARSGRRIGRVSGYSFGICTGSHIVAPGTDRLIFLPMTEGVAAWRI</sequence>
<accession>A0A5Q0LZH5</accession>
<dbReference type="EMBL" id="CP045644">
    <property type="protein sequence ID" value="QFZ82860.1"/>
    <property type="molecule type" value="Genomic_DNA"/>
</dbReference>
<organism evidence="2 3">
    <name type="scientific">Variovorax paradoxus</name>
    <dbReference type="NCBI Taxonomy" id="34073"/>
    <lineage>
        <taxon>Bacteria</taxon>
        <taxon>Pseudomonadati</taxon>
        <taxon>Pseudomonadota</taxon>
        <taxon>Betaproteobacteria</taxon>
        <taxon>Burkholderiales</taxon>
        <taxon>Comamonadaceae</taxon>
        <taxon>Variovorax</taxon>
    </lineage>
</organism>
<protein>
    <recommendedName>
        <fullName evidence="1">DUF6950 domain-containing protein</fullName>
    </recommendedName>
</protein>
<dbReference type="RefSeq" id="WP_153281655.1">
    <property type="nucleotide sequence ID" value="NZ_CP045644.1"/>
</dbReference>
<dbReference type="AlphaFoldDB" id="A0A5Q0LZH5"/>
<name>A0A5Q0LZH5_VARPD</name>
<evidence type="ECO:0000313" key="3">
    <source>
        <dbReference type="Proteomes" id="UP000326780"/>
    </source>
</evidence>
<dbReference type="InterPro" id="IPR053802">
    <property type="entry name" value="DUF6950"/>
</dbReference>
<gene>
    <name evidence="2" type="ORF">GFK26_08855</name>
</gene>
<evidence type="ECO:0000313" key="2">
    <source>
        <dbReference type="EMBL" id="QFZ82860.1"/>
    </source>
</evidence>